<dbReference type="Gene3D" id="1.20.120.1750">
    <property type="match status" value="1"/>
</dbReference>
<gene>
    <name evidence="9" type="ORF">EZS28_004394</name>
</gene>
<keyword evidence="3" id="KW-0479">Metal-binding</keyword>
<keyword evidence="6" id="KW-0833">Ubl conjugation pathway</keyword>
<evidence type="ECO:0000256" key="4">
    <source>
        <dbReference type="ARBA" id="ARBA00022737"/>
    </source>
</evidence>
<keyword evidence="5" id="KW-0863">Zinc-finger</keyword>
<organism evidence="9 10">
    <name type="scientific">Streblomastix strix</name>
    <dbReference type="NCBI Taxonomy" id="222440"/>
    <lineage>
        <taxon>Eukaryota</taxon>
        <taxon>Metamonada</taxon>
        <taxon>Preaxostyla</taxon>
        <taxon>Oxymonadida</taxon>
        <taxon>Streblomastigidae</taxon>
        <taxon>Streblomastix</taxon>
    </lineage>
</organism>
<feature type="domain" description="RING-type" evidence="8">
    <location>
        <begin position="6"/>
        <end position="250"/>
    </location>
</feature>
<keyword evidence="2" id="KW-0808">Transferase</keyword>
<dbReference type="PANTHER" id="PTHR22770">
    <property type="entry name" value="UBIQUITIN CONJUGATING ENZYME 7 INTERACTING PROTEIN-RELATED"/>
    <property type="match status" value="1"/>
</dbReference>
<evidence type="ECO:0000313" key="9">
    <source>
        <dbReference type="EMBL" id="KAA6400082.1"/>
    </source>
</evidence>
<dbReference type="EMBL" id="SNRW01000625">
    <property type="protein sequence ID" value="KAA6400082.1"/>
    <property type="molecule type" value="Genomic_DNA"/>
</dbReference>
<evidence type="ECO:0000256" key="5">
    <source>
        <dbReference type="ARBA" id="ARBA00022771"/>
    </source>
</evidence>
<evidence type="ECO:0000256" key="3">
    <source>
        <dbReference type="ARBA" id="ARBA00022723"/>
    </source>
</evidence>
<comment type="caution">
    <text evidence="9">The sequence shown here is derived from an EMBL/GenBank/DDBJ whole genome shotgun (WGS) entry which is preliminary data.</text>
</comment>
<evidence type="ECO:0000313" key="10">
    <source>
        <dbReference type="Proteomes" id="UP000324800"/>
    </source>
</evidence>
<keyword evidence="7" id="KW-0862">Zinc</keyword>
<sequence length="302" mass="34160">MQGKDELISCPICGESDKLWEEICYCVEGHLVCRSCLKDAVNHALSISKPRIDCLTESDCPGNRYSNETLRLVLSKKKYKMLEELNTFNDLRLANLPGLLQCPFCIYAVYIQDNQQGIKPNTGIFTGINIGPGTIQNKKPTELQCQNPLCMKRSCTLCNQIAHKKGELCKALKTSDAENDLKKCVELAVSESIIRQCRKCRTQIMKDKGCNQIRCSVCEYNMCYCCDTIINQDNPSTHYSDPGVKCIQYTDQEQDDKISMQRAAEKAVVNWLENHPDQGNIRLVIQGMVIENISQITKKQSK</sequence>
<dbReference type="SUPFAM" id="SSF57850">
    <property type="entry name" value="RING/U-box"/>
    <property type="match status" value="1"/>
</dbReference>
<evidence type="ECO:0000259" key="8">
    <source>
        <dbReference type="PROSITE" id="PS51873"/>
    </source>
</evidence>
<dbReference type="Proteomes" id="UP000324800">
    <property type="component" value="Unassembled WGS sequence"/>
</dbReference>
<evidence type="ECO:0000256" key="1">
    <source>
        <dbReference type="ARBA" id="ARBA00004906"/>
    </source>
</evidence>
<dbReference type="Pfam" id="PF26200">
    <property type="entry name" value="Rcat_RNF216"/>
    <property type="match status" value="1"/>
</dbReference>
<dbReference type="GO" id="GO:0008270">
    <property type="term" value="F:zinc ion binding"/>
    <property type="evidence" value="ECO:0007669"/>
    <property type="project" value="UniProtKB-KW"/>
</dbReference>
<dbReference type="OrthoDB" id="10009520at2759"/>
<proteinExistence type="predicted"/>
<comment type="pathway">
    <text evidence="1">Protein modification; protein ubiquitination.</text>
</comment>
<evidence type="ECO:0000256" key="2">
    <source>
        <dbReference type="ARBA" id="ARBA00022679"/>
    </source>
</evidence>
<dbReference type="PANTHER" id="PTHR22770:SF47">
    <property type="entry name" value="E3 UBIQUITIN-PROTEIN LIGASE RNF216"/>
    <property type="match status" value="1"/>
</dbReference>
<dbReference type="InterPro" id="IPR044066">
    <property type="entry name" value="TRIAD_supradom"/>
</dbReference>
<dbReference type="AlphaFoldDB" id="A0A5J4WZW6"/>
<dbReference type="GO" id="GO:0016740">
    <property type="term" value="F:transferase activity"/>
    <property type="evidence" value="ECO:0007669"/>
    <property type="project" value="UniProtKB-KW"/>
</dbReference>
<dbReference type="PROSITE" id="PS51873">
    <property type="entry name" value="TRIAD"/>
    <property type="match status" value="1"/>
</dbReference>
<accession>A0A5J4WZW6</accession>
<evidence type="ECO:0000256" key="7">
    <source>
        <dbReference type="ARBA" id="ARBA00022833"/>
    </source>
</evidence>
<reference evidence="9 10" key="1">
    <citation type="submission" date="2019-03" db="EMBL/GenBank/DDBJ databases">
        <title>Single cell metagenomics reveals metabolic interactions within the superorganism composed of flagellate Streblomastix strix and complex community of Bacteroidetes bacteria on its surface.</title>
        <authorList>
            <person name="Treitli S.C."/>
            <person name="Kolisko M."/>
            <person name="Husnik F."/>
            <person name="Keeling P."/>
            <person name="Hampl V."/>
        </authorList>
    </citation>
    <scope>NUCLEOTIDE SEQUENCE [LARGE SCALE GENOMIC DNA]</scope>
    <source>
        <strain evidence="9">ST1C</strain>
    </source>
</reference>
<keyword evidence="4" id="KW-0677">Repeat</keyword>
<evidence type="ECO:0000256" key="6">
    <source>
        <dbReference type="ARBA" id="ARBA00022786"/>
    </source>
</evidence>
<name>A0A5J4WZW6_9EUKA</name>
<protein>
    <recommendedName>
        <fullName evidence="8">RING-type domain-containing protein</fullName>
    </recommendedName>
</protein>
<dbReference type="InterPro" id="IPR051628">
    <property type="entry name" value="LUBAC_E3_Ligases"/>
</dbReference>